<dbReference type="InterPro" id="IPR048862">
    <property type="entry name" value="SPOCS_spoVID_N"/>
</dbReference>
<dbReference type="Proteomes" id="UP000244016">
    <property type="component" value="Unassembled WGS sequence"/>
</dbReference>
<organism evidence="3 4">
    <name type="scientific">Brockia lithotrophica</name>
    <dbReference type="NCBI Taxonomy" id="933949"/>
    <lineage>
        <taxon>Bacteria</taxon>
        <taxon>Bacillati</taxon>
        <taxon>Bacillota</taxon>
        <taxon>Bacilli</taxon>
        <taxon>Bacillales</taxon>
        <taxon>Bacillales Family X. Incertae Sedis</taxon>
        <taxon>Brockia</taxon>
    </lineage>
</organism>
<gene>
    <name evidence="3" type="ORF">BLITH_1067</name>
</gene>
<feature type="compositionally biased region" description="Basic and acidic residues" evidence="1">
    <location>
        <begin position="284"/>
        <end position="303"/>
    </location>
</feature>
<dbReference type="AlphaFoldDB" id="A0A2T5G7D6"/>
<feature type="region of interest" description="Disordered" evidence="1">
    <location>
        <begin position="81"/>
        <end position="101"/>
    </location>
</feature>
<feature type="compositionally biased region" description="Basic and acidic residues" evidence="1">
    <location>
        <begin position="320"/>
        <end position="332"/>
    </location>
</feature>
<dbReference type="EMBL" id="PEBW01000003">
    <property type="protein sequence ID" value="PTQ52100.1"/>
    <property type="molecule type" value="Genomic_DNA"/>
</dbReference>
<name>A0A2T5G7D6_9BACL</name>
<dbReference type="Pfam" id="PF20918">
    <property type="entry name" value="SPOCS_spoVID-N"/>
    <property type="match status" value="1"/>
</dbReference>
<sequence>MGGERPVWETARGSGWRQIGERMSDRERLSFELVERIALDEPLENEAQILGAELVPDVRIEEDERHVRIVGSLRFTAEYRTSPRAPQGAGELSAEEAVKEGAPSPTRHLVYRIPLDISVPRERVSGEGLLLEIRSLEVELLGREKLLLSTVLELGGIATSPEGEVIPVVDTGYAFEATGFWPFADEPSETKEGEPDPLGDDPALAALAYSPSDAASSGPDLPPETEAFAQTHEASPSASSPRLGPASHAPLESPSPPSPQEDPLLALSPQEVPPPAFPSGEARNAGEKSRDEVAKEGKDKRFETGAAGGASDETPAAADPRQERPPRKIGDQKDEEGGEAVRREEQGRVLPKKGRGVLPGWGAPQARREHPEHLRATEGFAKDKEGSRPGGAGERVSSADPPPFSGAPRSGKGNFLPPQIARSRGRGRAKGDSALRFVYLGGETSAGGKDEIPRPWVSSLGETHSAWREGEDR</sequence>
<feature type="domain" description="Stage VI sporulation protein D N-terminal" evidence="2">
    <location>
        <begin position="29"/>
        <end position="157"/>
    </location>
</feature>
<comment type="caution">
    <text evidence="3">The sequence shown here is derived from an EMBL/GenBank/DDBJ whole genome shotgun (WGS) entry which is preliminary data.</text>
</comment>
<evidence type="ECO:0000259" key="2">
    <source>
        <dbReference type="Pfam" id="PF20918"/>
    </source>
</evidence>
<protein>
    <recommendedName>
        <fullName evidence="2">Stage VI sporulation protein D N-terminal domain-containing protein</fullName>
    </recommendedName>
</protein>
<evidence type="ECO:0000256" key="1">
    <source>
        <dbReference type="SAM" id="MobiDB-lite"/>
    </source>
</evidence>
<reference evidence="3 4" key="1">
    <citation type="submission" date="2017-08" db="EMBL/GenBank/DDBJ databases">
        <title>Burning lignite coal seam in the remote Altai Mountains harbors a hydrogen-driven thermophilic microbial community.</title>
        <authorList>
            <person name="Kadnikov V.V."/>
            <person name="Mardanov A.V."/>
            <person name="Ivasenko D."/>
            <person name="Beletsky A.V."/>
            <person name="Karnachuk O.V."/>
            <person name="Ravin N.V."/>
        </authorList>
    </citation>
    <scope>NUCLEOTIDE SEQUENCE [LARGE SCALE GENOMIC DNA]</scope>
    <source>
        <strain evidence="3">AL31</strain>
    </source>
</reference>
<accession>A0A2T5G7D6</accession>
<evidence type="ECO:0000313" key="4">
    <source>
        <dbReference type="Proteomes" id="UP000244016"/>
    </source>
</evidence>
<feature type="compositionally biased region" description="Basic and acidic residues" evidence="1">
    <location>
        <begin position="366"/>
        <end position="387"/>
    </location>
</feature>
<proteinExistence type="predicted"/>
<feature type="region of interest" description="Disordered" evidence="1">
    <location>
        <begin position="183"/>
        <end position="473"/>
    </location>
</feature>
<evidence type="ECO:0000313" key="3">
    <source>
        <dbReference type="EMBL" id="PTQ52100.1"/>
    </source>
</evidence>